<keyword evidence="1" id="KW-0812">Transmembrane</keyword>
<proteinExistence type="predicted"/>
<keyword evidence="3" id="KW-1185">Reference proteome</keyword>
<evidence type="ECO:0000313" key="2">
    <source>
        <dbReference type="EMBL" id="TDQ38289.1"/>
    </source>
</evidence>
<name>A0A4R6U1J2_9BACI</name>
<dbReference type="EMBL" id="SNYJ01000010">
    <property type="protein sequence ID" value="TDQ38289.1"/>
    <property type="molecule type" value="Genomic_DNA"/>
</dbReference>
<comment type="caution">
    <text evidence="2">The sequence shown here is derived from an EMBL/GenBank/DDBJ whole genome shotgun (WGS) entry which is preliminary data.</text>
</comment>
<dbReference type="AlphaFoldDB" id="A0A4R6U1J2"/>
<sequence>MHKSEEGFTLIEVLLATALLVGTGFLLFSLLGNGVSLVKKNEDRMEAVHLAQSELEAIRAKRDLVLYGEQRDFPAETIEACQTPKSSVDKEYVIRICTSQLNERLTKVRVSIEPHDIKTSLSQRVVEFETVLLTALPEEGGLQDAS</sequence>
<keyword evidence="1" id="KW-1133">Transmembrane helix</keyword>
<evidence type="ECO:0000256" key="1">
    <source>
        <dbReference type="SAM" id="Phobius"/>
    </source>
</evidence>
<dbReference type="RefSeq" id="WP_133580867.1">
    <property type="nucleotide sequence ID" value="NZ_SNYJ01000010.1"/>
</dbReference>
<accession>A0A4R6U1J2</accession>
<feature type="transmembrane region" description="Helical" evidence="1">
    <location>
        <begin position="13"/>
        <end position="35"/>
    </location>
</feature>
<reference evidence="2 3" key="1">
    <citation type="submission" date="2019-03" db="EMBL/GenBank/DDBJ databases">
        <title>Genomic Encyclopedia of Type Strains, Phase IV (KMG-IV): sequencing the most valuable type-strain genomes for metagenomic binning, comparative biology and taxonomic classification.</title>
        <authorList>
            <person name="Goeker M."/>
        </authorList>
    </citation>
    <scope>NUCLEOTIDE SEQUENCE [LARGE SCALE GENOMIC DNA]</scope>
    <source>
        <strain evidence="2 3">DSM 28697</strain>
    </source>
</reference>
<evidence type="ECO:0000313" key="3">
    <source>
        <dbReference type="Proteomes" id="UP000295632"/>
    </source>
</evidence>
<gene>
    <name evidence="2" type="ORF">EV213_11029</name>
</gene>
<dbReference type="Proteomes" id="UP000295632">
    <property type="component" value="Unassembled WGS sequence"/>
</dbReference>
<keyword evidence="1" id="KW-0472">Membrane</keyword>
<dbReference type="OrthoDB" id="2456766at2"/>
<organism evidence="2 3">
    <name type="scientific">Aureibacillus halotolerans</name>
    <dbReference type="NCBI Taxonomy" id="1508390"/>
    <lineage>
        <taxon>Bacteria</taxon>
        <taxon>Bacillati</taxon>
        <taxon>Bacillota</taxon>
        <taxon>Bacilli</taxon>
        <taxon>Bacillales</taxon>
        <taxon>Bacillaceae</taxon>
        <taxon>Aureibacillus</taxon>
    </lineage>
</organism>
<protein>
    <submittedName>
        <fullName evidence="2">Type II secretory pathway pseudopilin PulG</fullName>
    </submittedName>
</protein>